<evidence type="ECO:0000313" key="2">
    <source>
        <dbReference type="EMBL" id="ODS31578.1"/>
    </source>
</evidence>
<dbReference type="Proteomes" id="UP000094056">
    <property type="component" value="Unassembled WGS sequence"/>
</dbReference>
<feature type="domain" description="DUF5615" evidence="1">
    <location>
        <begin position="8"/>
        <end position="61"/>
    </location>
</feature>
<name>A0A1E3X7G1_9BACT</name>
<reference evidence="2 3" key="1">
    <citation type="submission" date="2016-07" db="EMBL/GenBank/DDBJ databases">
        <title>Draft genome of Scalindua rubra, obtained from a brine-seawater interface in the Red Sea, sheds light on salt adaptation in anammox bacteria.</title>
        <authorList>
            <person name="Speth D.R."/>
            <person name="Lagkouvardos I."/>
            <person name="Wang Y."/>
            <person name="Qian P.-Y."/>
            <person name="Dutilh B.E."/>
            <person name="Jetten M.S."/>
        </authorList>
    </citation>
    <scope>NUCLEOTIDE SEQUENCE [LARGE SCALE GENOMIC DNA]</scope>
    <source>
        <strain evidence="2">BSI-1</strain>
    </source>
</reference>
<accession>A0A1E3X7G1</accession>
<evidence type="ECO:0000259" key="1">
    <source>
        <dbReference type="Pfam" id="PF18480"/>
    </source>
</evidence>
<evidence type="ECO:0000313" key="3">
    <source>
        <dbReference type="Proteomes" id="UP000094056"/>
    </source>
</evidence>
<proteinExistence type="predicted"/>
<dbReference type="Pfam" id="PF18480">
    <property type="entry name" value="DUF5615"/>
    <property type="match status" value="1"/>
</dbReference>
<dbReference type="EMBL" id="MAYW01000108">
    <property type="protein sequence ID" value="ODS31578.1"/>
    <property type="molecule type" value="Genomic_DNA"/>
</dbReference>
<protein>
    <recommendedName>
        <fullName evidence="1">DUF5615 domain-containing protein</fullName>
    </recommendedName>
</protein>
<sequence length="75" mass="8545">MPKPNPPKIHLNENLSPRLSTQLVKHGFDVTPSQEAGLLSKPDDKQLEHAVSQQRAIVTFNVRRNIRRMDFISNS</sequence>
<dbReference type="AlphaFoldDB" id="A0A1E3X7G1"/>
<organism evidence="2 3">
    <name type="scientific">Candidatus Scalindua rubra</name>
    <dbReference type="NCBI Taxonomy" id="1872076"/>
    <lineage>
        <taxon>Bacteria</taxon>
        <taxon>Pseudomonadati</taxon>
        <taxon>Planctomycetota</taxon>
        <taxon>Candidatus Brocadiia</taxon>
        <taxon>Candidatus Brocadiales</taxon>
        <taxon>Candidatus Scalinduaceae</taxon>
        <taxon>Candidatus Scalindua</taxon>
    </lineage>
</organism>
<gene>
    <name evidence="2" type="ORF">SCARUB_03299</name>
</gene>
<comment type="caution">
    <text evidence="2">The sequence shown here is derived from an EMBL/GenBank/DDBJ whole genome shotgun (WGS) entry which is preliminary data.</text>
</comment>
<dbReference type="InterPro" id="IPR041049">
    <property type="entry name" value="DUF5615"/>
</dbReference>